<proteinExistence type="predicted"/>
<reference evidence="4" key="1">
    <citation type="submission" date="2025-08" db="UniProtKB">
        <authorList>
            <consortium name="RefSeq"/>
        </authorList>
    </citation>
    <scope>IDENTIFICATION</scope>
    <source>
        <tissue evidence="4">Leaf</tissue>
    </source>
</reference>
<evidence type="ECO:0000256" key="2">
    <source>
        <dbReference type="SAM" id="SignalP"/>
    </source>
</evidence>
<feature type="chain" id="PRO_5026897268" evidence="2">
    <location>
        <begin position="19"/>
        <end position="179"/>
    </location>
</feature>
<name>A0A6J1A709_9ROSI</name>
<evidence type="ECO:0000313" key="4">
    <source>
        <dbReference type="RefSeq" id="XP_021282758.1"/>
    </source>
</evidence>
<keyword evidence="1" id="KW-0175">Coiled coil</keyword>
<keyword evidence="3" id="KW-1185">Reference proteome</keyword>
<dbReference type="RefSeq" id="XP_021282758.1">
    <property type="nucleotide sequence ID" value="XM_021427083.1"/>
</dbReference>
<evidence type="ECO:0000313" key="3">
    <source>
        <dbReference type="Proteomes" id="UP000504621"/>
    </source>
</evidence>
<dbReference type="PANTHER" id="PTHR48248:SF5">
    <property type="entry name" value="UVR DOMAIN-CONTAINING PROTEIN"/>
    <property type="match status" value="1"/>
</dbReference>
<dbReference type="Proteomes" id="UP000504621">
    <property type="component" value="Unplaced"/>
</dbReference>
<feature type="coiled-coil region" evidence="1">
    <location>
        <begin position="68"/>
        <end position="116"/>
    </location>
</feature>
<dbReference type="AlphaFoldDB" id="A0A6J1A709"/>
<gene>
    <name evidence="4" type="primary">LOC110415425</name>
</gene>
<protein>
    <submittedName>
        <fullName evidence="4">Uncharacterized protein LOC110415425 isoform X1</fullName>
    </submittedName>
</protein>
<feature type="signal peptide" evidence="2">
    <location>
        <begin position="1"/>
        <end position="18"/>
    </location>
</feature>
<dbReference type="GeneID" id="110415425"/>
<dbReference type="OrthoDB" id="827019at2759"/>
<keyword evidence="2" id="KW-0732">Signal</keyword>
<organism evidence="3 4">
    <name type="scientific">Herrania umbratica</name>
    <dbReference type="NCBI Taxonomy" id="108875"/>
    <lineage>
        <taxon>Eukaryota</taxon>
        <taxon>Viridiplantae</taxon>
        <taxon>Streptophyta</taxon>
        <taxon>Embryophyta</taxon>
        <taxon>Tracheophyta</taxon>
        <taxon>Spermatophyta</taxon>
        <taxon>Magnoliopsida</taxon>
        <taxon>eudicotyledons</taxon>
        <taxon>Gunneridae</taxon>
        <taxon>Pentapetalae</taxon>
        <taxon>rosids</taxon>
        <taxon>malvids</taxon>
        <taxon>Malvales</taxon>
        <taxon>Malvaceae</taxon>
        <taxon>Byttnerioideae</taxon>
        <taxon>Herrania</taxon>
    </lineage>
</organism>
<evidence type="ECO:0000256" key="1">
    <source>
        <dbReference type="SAM" id="Coils"/>
    </source>
</evidence>
<dbReference type="PANTHER" id="PTHR48248">
    <property type="entry name" value="UVR DOMAIN-CONTAINING PROTEIN"/>
    <property type="match status" value="1"/>
</dbReference>
<accession>A0A6J1A709</accession>
<sequence>MYHQGRILSFWLVAMTLGVNVNKCSKKKRGRVAYAEAFRKVRLSTLIVGRRRQSSRRRIWVTKRRLVNKKMVTKLMQLKMEMEEIREQQSFIKEGQRKVKERFEAVESECRNLHAETMIIMKQSVWSRLRLGIMFQILKARENNDFAKAAELTLALRELIARQNQNEQALEPSAGASGK</sequence>